<keyword evidence="3" id="KW-1185">Reference proteome</keyword>
<evidence type="ECO:0000313" key="2">
    <source>
        <dbReference type="EMBL" id="KAK0648998.1"/>
    </source>
</evidence>
<evidence type="ECO:0000256" key="1">
    <source>
        <dbReference type="SAM" id="MobiDB-lite"/>
    </source>
</evidence>
<accession>A0AA40CTS4</accession>
<feature type="compositionally biased region" description="Acidic residues" evidence="1">
    <location>
        <begin position="8"/>
        <end position="17"/>
    </location>
</feature>
<dbReference type="EMBL" id="JAULSV010000003">
    <property type="protein sequence ID" value="KAK0648998.1"/>
    <property type="molecule type" value="Genomic_DNA"/>
</dbReference>
<gene>
    <name evidence="2" type="ORF">B0T16DRAFT_124573</name>
</gene>
<feature type="compositionally biased region" description="Polar residues" evidence="1">
    <location>
        <begin position="36"/>
        <end position="49"/>
    </location>
</feature>
<organism evidence="2 3">
    <name type="scientific">Cercophora newfieldiana</name>
    <dbReference type="NCBI Taxonomy" id="92897"/>
    <lineage>
        <taxon>Eukaryota</taxon>
        <taxon>Fungi</taxon>
        <taxon>Dikarya</taxon>
        <taxon>Ascomycota</taxon>
        <taxon>Pezizomycotina</taxon>
        <taxon>Sordariomycetes</taxon>
        <taxon>Sordariomycetidae</taxon>
        <taxon>Sordariales</taxon>
        <taxon>Lasiosphaeriaceae</taxon>
        <taxon>Cercophora</taxon>
    </lineage>
</organism>
<feature type="compositionally biased region" description="Acidic residues" evidence="1">
    <location>
        <begin position="117"/>
        <end position="126"/>
    </location>
</feature>
<feature type="region of interest" description="Disordered" evidence="1">
    <location>
        <begin position="388"/>
        <end position="410"/>
    </location>
</feature>
<dbReference type="Proteomes" id="UP001174936">
    <property type="component" value="Unassembled WGS sequence"/>
</dbReference>
<feature type="compositionally biased region" description="Acidic residues" evidence="1">
    <location>
        <begin position="134"/>
        <end position="147"/>
    </location>
</feature>
<feature type="region of interest" description="Disordered" evidence="1">
    <location>
        <begin position="1"/>
        <end position="158"/>
    </location>
</feature>
<protein>
    <submittedName>
        <fullName evidence="2">Uncharacterized protein</fullName>
    </submittedName>
</protein>
<reference evidence="2" key="1">
    <citation type="submission" date="2023-06" db="EMBL/GenBank/DDBJ databases">
        <title>Genome-scale phylogeny and comparative genomics of the fungal order Sordariales.</title>
        <authorList>
            <consortium name="Lawrence Berkeley National Laboratory"/>
            <person name="Hensen N."/>
            <person name="Bonometti L."/>
            <person name="Westerberg I."/>
            <person name="Brannstrom I.O."/>
            <person name="Guillou S."/>
            <person name="Cros-Aarteil S."/>
            <person name="Calhoun S."/>
            <person name="Haridas S."/>
            <person name="Kuo A."/>
            <person name="Mondo S."/>
            <person name="Pangilinan J."/>
            <person name="Riley R."/>
            <person name="Labutti K."/>
            <person name="Andreopoulos B."/>
            <person name="Lipzen A."/>
            <person name="Chen C."/>
            <person name="Yanf M."/>
            <person name="Daum C."/>
            <person name="Ng V."/>
            <person name="Clum A."/>
            <person name="Steindorff A."/>
            <person name="Ohm R."/>
            <person name="Martin F."/>
            <person name="Silar P."/>
            <person name="Natvig D."/>
            <person name="Lalanne C."/>
            <person name="Gautier V."/>
            <person name="Ament-Velasquez S.L."/>
            <person name="Kruys A."/>
            <person name="Hutchinson M.I."/>
            <person name="Powell A.J."/>
            <person name="Barry K."/>
            <person name="Miller A.N."/>
            <person name="Grigoriev I.V."/>
            <person name="Debuchy R."/>
            <person name="Gladieux P."/>
            <person name="Thoren M.H."/>
            <person name="Johannesson H."/>
        </authorList>
    </citation>
    <scope>NUCLEOTIDE SEQUENCE</scope>
    <source>
        <strain evidence="2">SMH2532-1</strain>
    </source>
</reference>
<feature type="compositionally biased region" description="Pro residues" evidence="1">
    <location>
        <begin position="389"/>
        <end position="398"/>
    </location>
</feature>
<sequence>MASRDGQISDDWEDIGDDNLSVVSLPLSEPEVGPAQRSSKLDTSTSTPDGSLLASGTKVETTTRPKSPGCHDPYGIYNAPSPVKKRASQGRGVGLKQKKEEPNDTLGSGEGNKVAEAEEAEPEPLEDPFRDPPSDDAGEGREDEVGETTDSINEIIDDGSRDIDPVYLRRTHQSLDEILKDTLRTVKETPVLGQELTGPSISLCSEIQSQLSKILPILDGYIKASGLGLEIPLDASLQEWLSGVRVKVLGLLAETQRLGREPEPRLRNRRAPWYEDVYGQRSDLERIWDDLSEYKNRMNEFFHILQADFDEFQTQNLTFVKGKFQPGVPERLRRTTASGDFDTIHPNTLETPQYNSLGFTLPTRQARDEKTPSAPIDIPRRSMFYSTRSPPPLLPPNPTANAESTTLTDDDSSDRIWHLRRDIYQLKDALQAGLNRLHSTTSNRSVALPISEWAAVLGARYATLISAIGIVVSNHASEWMDSIATGGLTYQEFMALASQPLSLYTAQLEEIVGDKHAKIRDAFRDELYPARYKPSKRPALDGDELDVLDVVVSKLERSFKIDNGEEAAKK</sequence>
<name>A0AA40CTS4_9PEZI</name>
<comment type="caution">
    <text evidence="2">The sequence shown here is derived from an EMBL/GenBank/DDBJ whole genome shotgun (WGS) entry which is preliminary data.</text>
</comment>
<proteinExistence type="predicted"/>
<dbReference type="AlphaFoldDB" id="A0AA40CTS4"/>
<evidence type="ECO:0000313" key="3">
    <source>
        <dbReference type="Proteomes" id="UP001174936"/>
    </source>
</evidence>